<dbReference type="EMBL" id="DS232943">
    <property type="protein sequence ID" value="EDS26905.1"/>
    <property type="molecule type" value="Genomic_DNA"/>
</dbReference>
<organism>
    <name type="scientific">Culex quinquefasciatus</name>
    <name type="common">Southern house mosquito</name>
    <name type="synonym">Culex pungens</name>
    <dbReference type="NCBI Taxonomy" id="7176"/>
    <lineage>
        <taxon>Eukaryota</taxon>
        <taxon>Metazoa</taxon>
        <taxon>Ecdysozoa</taxon>
        <taxon>Arthropoda</taxon>
        <taxon>Hexapoda</taxon>
        <taxon>Insecta</taxon>
        <taxon>Pterygota</taxon>
        <taxon>Neoptera</taxon>
        <taxon>Endopterygota</taxon>
        <taxon>Diptera</taxon>
        <taxon>Nematocera</taxon>
        <taxon>Culicoidea</taxon>
        <taxon>Culicidae</taxon>
        <taxon>Culicinae</taxon>
        <taxon>Culicini</taxon>
        <taxon>Culex</taxon>
        <taxon>Culex</taxon>
    </lineage>
</organism>
<reference evidence="2" key="2">
    <citation type="submission" date="2020-05" db="UniProtKB">
        <authorList>
            <consortium name="EnsemblMetazoa"/>
        </authorList>
    </citation>
    <scope>IDENTIFICATION</scope>
    <source>
        <strain evidence="2">JHB</strain>
    </source>
</reference>
<protein>
    <recommendedName>
        <fullName evidence="4">RRM domain-containing protein</fullName>
    </recommendedName>
</protein>
<dbReference type="OrthoDB" id="7763782at2759"/>
<dbReference type="EnsemblMetazoa" id="CPIJ018244-RA">
    <property type="protein sequence ID" value="CPIJ018244-PA"/>
    <property type="gene ID" value="CPIJ018244"/>
</dbReference>
<accession>B0XFM5</accession>
<dbReference type="VEuPathDB" id="VectorBase:CQUJHB013417"/>
<evidence type="ECO:0000313" key="3">
    <source>
        <dbReference type="Proteomes" id="UP000002320"/>
    </source>
</evidence>
<evidence type="ECO:0000313" key="2">
    <source>
        <dbReference type="EnsemblMetazoa" id="CPIJ018244-PA"/>
    </source>
</evidence>
<dbReference type="Proteomes" id="UP000002320">
    <property type="component" value="Unassembled WGS sequence"/>
</dbReference>
<dbReference type="KEGG" id="cqu:CpipJ_CPIJ018244"/>
<evidence type="ECO:0000313" key="1">
    <source>
        <dbReference type="EMBL" id="EDS26905.1"/>
    </source>
</evidence>
<keyword evidence="3" id="KW-1185">Reference proteome</keyword>
<name>B0XFM5_CULQU</name>
<dbReference type="AlphaFoldDB" id="B0XFM5"/>
<dbReference type="VEuPathDB" id="VectorBase:CPIJ018244"/>
<gene>
    <name evidence="2" type="primary">6052137</name>
    <name evidence="1" type="ORF">CpipJ_CPIJ018244</name>
</gene>
<dbReference type="HOGENOM" id="CLU_2529658_0_0_1"/>
<evidence type="ECO:0008006" key="4">
    <source>
        <dbReference type="Google" id="ProtNLM"/>
    </source>
</evidence>
<reference evidence="1" key="1">
    <citation type="submission" date="2007-03" db="EMBL/GenBank/DDBJ databases">
        <title>Annotation of Culex pipiens quinquefasciatus.</title>
        <authorList>
            <consortium name="The Broad Institute Genome Sequencing Platform"/>
            <person name="Atkinson P.W."/>
            <person name="Hemingway J."/>
            <person name="Christensen B.M."/>
            <person name="Higgs S."/>
            <person name="Kodira C."/>
            <person name="Hannick L."/>
            <person name="Megy K."/>
            <person name="O'Leary S."/>
            <person name="Pearson M."/>
            <person name="Haas B.J."/>
            <person name="Mauceli E."/>
            <person name="Wortman J.R."/>
            <person name="Lee N.H."/>
            <person name="Guigo R."/>
            <person name="Stanke M."/>
            <person name="Alvarado L."/>
            <person name="Amedeo P."/>
            <person name="Antoine C.H."/>
            <person name="Arensburger P."/>
            <person name="Bidwell S.L."/>
            <person name="Crawford M."/>
            <person name="Camaro F."/>
            <person name="Devon K."/>
            <person name="Engels R."/>
            <person name="Hammond M."/>
            <person name="Howarth C."/>
            <person name="Koehrsen M."/>
            <person name="Lawson D."/>
            <person name="Montgomery P."/>
            <person name="Nene V."/>
            <person name="Nusbaum C."/>
            <person name="Puiu D."/>
            <person name="Romero-Severson J."/>
            <person name="Severson D.W."/>
            <person name="Shumway M."/>
            <person name="Sisk P."/>
            <person name="Stolte C."/>
            <person name="Zeng Q."/>
            <person name="Eisenstadt E."/>
            <person name="Fraser-Liggett C."/>
            <person name="Strausberg R."/>
            <person name="Galagan J."/>
            <person name="Birren B."/>
            <person name="Collins F.H."/>
        </authorList>
    </citation>
    <scope>NUCLEOTIDE SEQUENCE [LARGE SCALE GENOMIC DNA]</scope>
    <source>
        <strain evidence="1">JHB</strain>
    </source>
</reference>
<dbReference type="InParanoid" id="B0XFM5"/>
<proteinExistence type="predicted"/>
<sequence length="84" mass="9862">MSSVRIRENTFKLCLKNFPKRPTYEEIHAFVHDKVGLKPTQVTRLQMNHSQNCVHIKCVDLKTAQDAVINHNDRHELVVDKKRI</sequence>